<dbReference type="Proteomes" id="UP000769156">
    <property type="component" value="Unassembled WGS sequence"/>
</dbReference>
<dbReference type="Pfam" id="PF01381">
    <property type="entry name" value="HTH_3"/>
    <property type="match status" value="1"/>
</dbReference>
<dbReference type="PANTHER" id="PTHR46558">
    <property type="entry name" value="TRACRIPTIONAL REGULATORY PROTEIN-RELATED-RELATED"/>
    <property type="match status" value="1"/>
</dbReference>
<name>A0A921LEQ1_9FIRM</name>
<accession>A0A921LEQ1</accession>
<evidence type="ECO:0000313" key="4">
    <source>
        <dbReference type="Proteomes" id="UP000769156"/>
    </source>
</evidence>
<gene>
    <name evidence="3" type="ORF">K8V82_10895</name>
</gene>
<evidence type="ECO:0000256" key="1">
    <source>
        <dbReference type="ARBA" id="ARBA00023125"/>
    </source>
</evidence>
<reference evidence="3" key="2">
    <citation type="submission" date="2021-09" db="EMBL/GenBank/DDBJ databases">
        <authorList>
            <person name="Gilroy R."/>
        </authorList>
    </citation>
    <scope>NUCLEOTIDE SEQUENCE</scope>
    <source>
        <strain evidence="3">ChiSjej5B23-16112</strain>
    </source>
</reference>
<dbReference type="InterPro" id="IPR001387">
    <property type="entry name" value="Cro/C1-type_HTH"/>
</dbReference>
<dbReference type="CDD" id="cd00093">
    <property type="entry name" value="HTH_XRE"/>
    <property type="match status" value="1"/>
</dbReference>
<protein>
    <submittedName>
        <fullName evidence="3">Helix-turn-helix domain-containing protein</fullName>
    </submittedName>
</protein>
<dbReference type="GO" id="GO:0003677">
    <property type="term" value="F:DNA binding"/>
    <property type="evidence" value="ECO:0007669"/>
    <property type="project" value="UniProtKB-KW"/>
</dbReference>
<comment type="caution">
    <text evidence="3">The sequence shown here is derived from an EMBL/GenBank/DDBJ whole genome shotgun (WGS) entry which is preliminary data.</text>
</comment>
<dbReference type="EMBL" id="DYVY01000182">
    <property type="protein sequence ID" value="HJF95275.1"/>
    <property type="molecule type" value="Genomic_DNA"/>
</dbReference>
<dbReference type="SMART" id="SM00530">
    <property type="entry name" value="HTH_XRE"/>
    <property type="match status" value="1"/>
</dbReference>
<dbReference type="RefSeq" id="WP_076779298.1">
    <property type="nucleotide sequence ID" value="NZ_CAUGIN010000014.1"/>
</dbReference>
<keyword evidence="1" id="KW-0238">DNA-binding</keyword>
<dbReference type="SUPFAM" id="SSF47413">
    <property type="entry name" value="lambda repressor-like DNA-binding domains"/>
    <property type="match status" value="1"/>
</dbReference>
<evidence type="ECO:0000313" key="3">
    <source>
        <dbReference type="EMBL" id="HJF95275.1"/>
    </source>
</evidence>
<dbReference type="PROSITE" id="PS50943">
    <property type="entry name" value="HTH_CROC1"/>
    <property type="match status" value="1"/>
</dbReference>
<proteinExistence type="predicted"/>
<dbReference type="OrthoDB" id="9812495at2"/>
<evidence type="ECO:0000259" key="2">
    <source>
        <dbReference type="PROSITE" id="PS50943"/>
    </source>
</evidence>
<dbReference type="InterPro" id="IPR010982">
    <property type="entry name" value="Lambda_DNA-bd_dom_sf"/>
</dbReference>
<dbReference type="PANTHER" id="PTHR46558:SF11">
    <property type="entry name" value="HTH-TYPE TRANSCRIPTIONAL REGULATOR XRE"/>
    <property type="match status" value="1"/>
</dbReference>
<feature type="domain" description="HTH cro/C1-type" evidence="2">
    <location>
        <begin position="7"/>
        <end position="61"/>
    </location>
</feature>
<organism evidence="3 4">
    <name type="scientific">Lachnoclostridium phocaeense</name>
    <dbReference type="NCBI Taxonomy" id="1871021"/>
    <lineage>
        <taxon>Bacteria</taxon>
        <taxon>Bacillati</taxon>
        <taxon>Bacillota</taxon>
        <taxon>Clostridia</taxon>
        <taxon>Lachnospirales</taxon>
        <taxon>Lachnospiraceae</taxon>
    </lineage>
</organism>
<reference evidence="3" key="1">
    <citation type="journal article" date="2021" name="PeerJ">
        <title>Extensive microbial diversity within the chicken gut microbiome revealed by metagenomics and culture.</title>
        <authorList>
            <person name="Gilroy R."/>
            <person name="Ravi A."/>
            <person name="Getino M."/>
            <person name="Pursley I."/>
            <person name="Horton D.L."/>
            <person name="Alikhan N.F."/>
            <person name="Baker D."/>
            <person name="Gharbi K."/>
            <person name="Hall N."/>
            <person name="Watson M."/>
            <person name="Adriaenssens E.M."/>
            <person name="Foster-Nyarko E."/>
            <person name="Jarju S."/>
            <person name="Secka A."/>
            <person name="Antonio M."/>
            <person name="Oren A."/>
            <person name="Chaudhuri R.R."/>
            <person name="La Ragione R."/>
            <person name="Hildebrand F."/>
            <person name="Pallen M.J."/>
        </authorList>
    </citation>
    <scope>NUCLEOTIDE SEQUENCE</scope>
    <source>
        <strain evidence="3">ChiSjej5B23-16112</strain>
    </source>
</reference>
<dbReference type="AlphaFoldDB" id="A0A921LEQ1"/>
<dbReference type="Gene3D" id="1.10.260.40">
    <property type="entry name" value="lambda repressor-like DNA-binding domains"/>
    <property type="match status" value="1"/>
</dbReference>
<sequence length="274" mass="31611">MQMKDVIRRKRKELDLTQEQMAEYLGVSAPAVNKWESGATYPDLSLVPALARLLKTDLNTLMCFHEDPTREEIAQYMNEVAEISRKDGGEAAFERVRKLVEEYPSCGELLCQMAAMLQGMAVLGQAKEGLQREWQAYAFRLYERAEKCDNPVSADRARYAMASLCIQEEDYEKAEALLERLPAYSALEFTVAMEEKDADRCVEILREMLDSLSRRLEMEKSILFTHIATKEMDPDFGKQIAEALLMAIERDDQYQFLREREDFQEILAGYARKD</sequence>